<dbReference type="EMBL" id="VDCV01000005">
    <property type="protein sequence ID" value="KAB5555989.1"/>
    <property type="molecule type" value="Genomic_DNA"/>
</dbReference>
<evidence type="ECO:0000256" key="1">
    <source>
        <dbReference type="ARBA" id="ARBA00004123"/>
    </source>
</evidence>
<dbReference type="Pfam" id="PF02671">
    <property type="entry name" value="PAH"/>
    <property type="match status" value="1"/>
</dbReference>
<name>A0A5N5MLQ0_9ROSI</name>
<gene>
    <name evidence="4" type="ORF">DKX38_006898</name>
</gene>
<protein>
    <submittedName>
        <fullName evidence="4">Uncharacterized protein</fullName>
    </submittedName>
</protein>
<keyword evidence="5" id="KW-1185">Reference proteome</keyword>
<dbReference type="InterPro" id="IPR036600">
    <property type="entry name" value="PAH_sf"/>
</dbReference>
<dbReference type="PROSITE" id="PS51477">
    <property type="entry name" value="PAH"/>
    <property type="match status" value="1"/>
</dbReference>
<evidence type="ECO:0000256" key="2">
    <source>
        <dbReference type="ARBA" id="ARBA00023242"/>
    </source>
</evidence>
<dbReference type="Proteomes" id="UP000326939">
    <property type="component" value="Chromosome 5"/>
</dbReference>
<dbReference type="PANTHER" id="PTHR12346">
    <property type="entry name" value="SIN3B-RELATED"/>
    <property type="match status" value="1"/>
</dbReference>
<organism evidence="4 5">
    <name type="scientific">Salix brachista</name>
    <dbReference type="NCBI Taxonomy" id="2182728"/>
    <lineage>
        <taxon>Eukaryota</taxon>
        <taxon>Viridiplantae</taxon>
        <taxon>Streptophyta</taxon>
        <taxon>Embryophyta</taxon>
        <taxon>Tracheophyta</taxon>
        <taxon>Spermatophyta</taxon>
        <taxon>Magnoliopsida</taxon>
        <taxon>eudicotyledons</taxon>
        <taxon>Gunneridae</taxon>
        <taxon>Pentapetalae</taxon>
        <taxon>rosids</taxon>
        <taxon>fabids</taxon>
        <taxon>Malpighiales</taxon>
        <taxon>Salicaceae</taxon>
        <taxon>Saliceae</taxon>
        <taxon>Salix</taxon>
    </lineage>
</organism>
<dbReference type="GO" id="GO:0005634">
    <property type="term" value="C:nucleus"/>
    <property type="evidence" value="ECO:0007669"/>
    <property type="project" value="UniProtKB-SubCell"/>
</dbReference>
<dbReference type="InterPro" id="IPR003822">
    <property type="entry name" value="PAH"/>
</dbReference>
<sequence>MGFKESTHKLSNLVKEALMAAEKDTVGHEEAVEFVRKVQKHINKEIYKDFVMILCAYSDKRKDVVDVYRDVVELFADSPDLLQDFLRFLPTSVVLADLDSKFQILNI</sequence>
<accession>A0A5N5MLQ0</accession>
<dbReference type="InterPro" id="IPR039774">
    <property type="entry name" value="Sin3-like"/>
</dbReference>
<dbReference type="SUPFAM" id="SSF47762">
    <property type="entry name" value="PAH2 domain"/>
    <property type="match status" value="1"/>
</dbReference>
<evidence type="ECO:0000256" key="3">
    <source>
        <dbReference type="PROSITE-ProRule" id="PRU00810"/>
    </source>
</evidence>
<comment type="caution">
    <text evidence="4">The sequence shown here is derived from an EMBL/GenBank/DDBJ whole genome shotgun (WGS) entry which is preliminary data.</text>
</comment>
<evidence type="ECO:0000313" key="5">
    <source>
        <dbReference type="Proteomes" id="UP000326939"/>
    </source>
</evidence>
<keyword evidence="2 3" id="KW-0539">Nucleus</keyword>
<dbReference type="AlphaFoldDB" id="A0A5N5MLQ0"/>
<dbReference type="GO" id="GO:0003714">
    <property type="term" value="F:transcription corepressor activity"/>
    <property type="evidence" value="ECO:0007669"/>
    <property type="project" value="InterPro"/>
</dbReference>
<reference evidence="5" key="1">
    <citation type="journal article" date="2019" name="Gigascience">
        <title>De novo genome assembly of the endangered Acer yangbiense, a plant species with extremely small populations endemic to Yunnan Province, China.</title>
        <authorList>
            <person name="Yang J."/>
            <person name="Wariss H.M."/>
            <person name="Tao L."/>
            <person name="Zhang R."/>
            <person name="Yun Q."/>
            <person name="Hollingsworth P."/>
            <person name="Dao Z."/>
            <person name="Luo G."/>
            <person name="Guo H."/>
            <person name="Ma Y."/>
            <person name="Sun W."/>
        </authorList>
    </citation>
    <scope>NUCLEOTIDE SEQUENCE [LARGE SCALE GENOMIC DNA]</scope>
    <source>
        <strain evidence="5">cv. br00</strain>
    </source>
</reference>
<evidence type="ECO:0000313" key="4">
    <source>
        <dbReference type="EMBL" id="KAB5555989.1"/>
    </source>
</evidence>
<comment type="subcellular location">
    <subcellularLocation>
        <location evidence="1 3">Nucleus</location>
    </subcellularLocation>
</comment>
<dbReference type="Gene3D" id="1.20.1160.11">
    <property type="entry name" value="Paired amphipathic helix"/>
    <property type="match status" value="1"/>
</dbReference>
<proteinExistence type="predicted"/>